<organism evidence="1">
    <name type="scientific">Solanum lycopersicum</name>
    <name type="common">Tomato</name>
    <name type="synonym">Lycopersicon esculentum</name>
    <dbReference type="NCBI Taxonomy" id="4081"/>
    <lineage>
        <taxon>Eukaryota</taxon>
        <taxon>Viridiplantae</taxon>
        <taxon>Streptophyta</taxon>
        <taxon>Embryophyta</taxon>
        <taxon>Tracheophyta</taxon>
        <taxon>Spermatophyta</taxon>
        <taxon>Magnoliopsida</taxon>
        <taxon>eudicotyledons</taxon>
        <taxon>Gunneridae</taxon>
        <taxon>Pentapetalae</taxon>
        <taxon>asterids</taxon>
        <taxon>lamiids</taxon>
        <taxon>Solanales</taxon>
        <taxon>Solanaceae</taxon>
        <taxon>Solanoideae</taxon>
        <taxon>Solaneae</taxon>
        <taxon>Solanum</taxon>
        <taxon>Solanum subgen. Lycopersicon</taxon>
    </lineage>
</organism>
<name>A0A3Q7FIU3_SOLLC</name>
<dbReference type="STRING" id="4081.A0A3Q7FIU3"/>
<dbReference type="InParanoid" id="A0A3Q7FIU3"/>
<dbReference type="Proteomes" id="UP000004994">
    <property type="component" value="Chromosome 3"/>
</dbReference>
<keyword evidence="2" id="KW-1185">Reference proteome</keyword>
<dbReference type="EnsemblPlants" id="Solyc03g063805.1.1">
    <property type="protein sequence ID" value="Solyc03g063805.1.1"/>
    <property type="gene ID" value="Solyc03g063805.1"/>
</dbReference>
<sequence length="257" mass="29009">MPIVVKAFPRKDYGSRVSNQLIPQSPNKDPVLVPSPLDLESSDSWGGLREGPKLISTSPRFRMTAPERLRRGDFDGLSVREEGLFPLFFHCLTRFALQGRKGIRAGIKRWRSSYGLKEVSELKQSKWLKEPALVTRRGSVAHVSKLQTSGNRLSQDGIPKTKIGNVVNYERKKELTSRKLIFKAKSRLYQSILPPGGLVRALGKGVTALGGTAGLLYYMVRALYCLLEEIDWTLYRTLLSLPLEMDSLNLKYKYPSR</sequence>
<dbReference type="PaxDb" id="4081-Solyc03g063810.1.1"/>
<evidence type="ECO:0000313" key="2">
    <source>
        <dbReference type="Proteomes" id="UP000004994"/>
    </source>
</evidence>
<proteinExistence type="predicted"/>
<dbReference type="AlphaFoldDB" id="A0A3Q7FIU3"/>
<protein>
    <submittedName>
        <fullName evidence="1">Uncharacterized protein</fullName>
    </submittedName>
</protein>
<reference evidence="1" key="2">
    <citation type="submission" date="2019-01" db="UniProtKB">
        <authorList>
            <consortium name="EnsemblPlants"/>
        </authorList>
    </citation>
    <scope>IDENTIFICATION</scope>
    <source>
        <strain evidence="1">cv. Heinz 1706</strain>
    </source>
</reference>
<accession>A0A3Q7FIU3</accession>
<reference evidence="1" key="1">
    <citation type="journal article" date="2012" name="Nature">
        <title>The tomato genome sequence provides insights into fleshy fruit evolution.</title>
        <authorList>
            <consortium name="Tomato Genome Consortium"/>
        </authorList>
    </citation>
    <scope>NUCLEOTIDE SEQUENCE [LARGE SCALE GENOMIC DNA]</scope>
    <source>
        <strain evidence="1">cv. Heinz 1706</strain>
    </source>
</reference>
<dbReference type="Gramene" id="Solyc03g063805.1.1">
    <property type="protein sequence ID" value="Solyc03g063805.1.1"/>
    <property type="gene ID" value="Solyc03g063805.1"/>
</dbReference>
<evidence type="ECO:0000313" key="1">
    <source>
        <dbReference type="EnsemblPlants" id="Solyc03g063805.1.1"/>
    </source>
</evidence>